<dbReference type="Gene3D" id="1.20.120.160">
    <property type="entry name" value="HPT domain"/>
    <property type="match status" value="1"/>
</dbReference>
<keyword evidence="2" id="KW-0597">Phosphoprotein</keyword>
<reference evidence="4 5" key="1">
    <citation type="submission" date="2015-06" db="EMBL/GenBank/DDBJ databases">
        <title>Draft genome sequence of an Alphaproteobacteria species associated to the Mediterranean sponge Oscarella lobularis.</title>
        <authorList>
            <person name="Jourda C."/>
            <person name="Santini S."/>
            <person name="Claverie J.-M."/>
        </authorList>
    </citation>
    <scope>NUCLEOTIDE SEQUENCE [LARGE SCALE GENOMIC DNA]</scope>
    <source>
        <strain evidence="4">IGS</strain>
    </source>
</reference>
<dbReference type="AlphaFoldDB" id="A0A0J9E819"/>
<keyword evidence="4" id="KW-0808">Transferase</keyword>
<evidence type="ECO:0000256" key="1">
    <source>
        <dbReference type="ARBA" id="ARBA00023012"/>
    </source>
</evidence>
<dbReference type="Proteomes" id="UP000037178">
    <property type="component" value="Unassembled WGS sequence"/>
</dbReference>
<keyword evidence="1" id="KW-0902">Two-component regulatory system</keyword>
<organism evidence="4 5">
    <name type="scientific">Candidatus Rhodobacter oscarellae</name>
    <dbReference type="NCBI Taxonomy" id="1675527"/>
    <lineage>
        <taxon>Bacteria</taxon>
        <taxon>Pseudomonadati</taxon>
        <taxon>Pseudomonadota</taxon>
        <taxon>Alphaproteobacteria</taxon>
        <taxon>Rhodobacterales</taxon>
        <taxon>Rhodobacter group</taxon>
        <taxon>Rhodobacter</taxon>
    </lineage>
</organism>
<gene>
    <name evidence="4" type="ORF">AIOL_003866</name>
</gene>
<keyword evidence="5" id="KW-1185">Reference proteome</keyword>
<evidence type="ECO:0000313" key="5">
    <source>
        <dbReference type="Proteomes" id="UP000037178"/>
    </source>
</evidence>
<protein>
    <submittedName>
        <fullName evidence="4">Chemotaxis protein histidine kinase</fullName>
    </submittedName>
</protein>
<dbReference type="Pfam" id="PF01627">
    <property type="entry name" value="Hpt"/>
    <property type="match status" value="1"/>
</dbReference>
<keyword evidence="4" id="KW-0418">Kinase</keyword>
<feature type="modified residue" description="Phosphohistidine" evidence="2">
    <location>
        <position position="51"/>
    </location>
</feature>
<evidence type="ECO:0000259" key="3">
    <source>
        <dbReference type="PROSITE" id="PS50894"/>
    </source>
</evidence>
<name>A0A0J9E819_9RHOB</name>
<dbReference type="GO" id="GO:0004672">
    <property type="term" value="F:protein kinase activity"/>
    <property type="evidence" value="ECO:0007669"/>
    <property type="project" value="UniProtKB-ARBA"/>
</dbReference>
<accession>A0A0J9E819</accession>
<dbReference type="InterPro" id="IPR036641">
    <property type="entry name" value="HPT_dom_sf"/>
</dbReference>
<dbReference type="GO" id="GO:0000160">
    <property type="term" value="P:phosphorelay signal transduction system"/>
    <property type="evidence" value="ECO:0007669"/>
    <property type="project" value="UniProtKB-KW"/>
</dbReference>
<evidence type="ECO:0000313" key="4">
    <source>
        <dbReference type="EMBL" id="KMW58885.1"/>
    </source>
</evidence>
<dbReference type="EMBL" id="LFTY01000002">
    <property type="protein sequence ID" value="KMW58885.1"/>
    <property type="molecule type" value="Genomic_DNA"/>
</dbReference>
<comment type="caution">
    <text evidence="4">The sequence shown here is derived from an EMBL/GenBank/DDBJ whole genome shotgun (WGS) entry which is preliminary data.</text>
</comment>
<evidence type="ECO:0000256" key="2">
    <source>
        <dbReference type="PROSITE-ProRule" id="PRU00110"/>
    </source>
</evidence>
<dbReference type="STRING" id="1675527.AIOL_003866"/>
<dbReference type="InterPro" id="IPR008207">
    <property type="entry name" value="Sig_transdc_His_kin_Hpt_dom"/>
</dbReference>
<dbReference type="PROSITE" id="PS50894">
    <property type="entry name" value="HPT"/>
    <property type="match status" value="1"/>
</dbReference>
<dbReference type="SUPFAM" id="SSF47226">
    <property type="entry name" value="Histidine-containing phosphotransfer domain, HPT domain"/>
    <property type="match status" value="1"/>
</dbReference>
<proteinExistence type="predicted"/>
<dbReference type="PATRIC" id="fig|1675527.3.peg.4054"/>
<feature type="domain" description="HPt" evidence="3">
    <location>
        <begin position="12"/>
        <end position="107"/>
    </location>
</feature>
<sequence length="110" mass="11999">MMDWDRIEELRSEVGQEDFLEVVELFLAEVDEVVERLTANANPENYEAEFHFLKGSALNLGLAEFARACSEAEKLAASGKAETICVADPILIYADSKSALLGFLETGAAA</sequence>